<accession>A0ABR1V1L6</accession>
<dbReference type="GeneID" id="92049218"/>
<evidence type="ECO:0000313" key="1">
    <source>
        <dbReference type="EMBL" id="KAK8065096.1"/>
    </source>
</evidence>
<dbReference type="EMBL" id="JAQQWN010000009">
    <property type="protein sequence ID" value="KAK8065096.1"/>
    <property type="molecule type" value="Genomic_DNA"/>
</dbReference>
<dbReference type="RefSeq" id="XP_066661850.1">
    <property type="nucleotide sequence ID" value="XM_066816158.1"/>
</dbReference>
<evidence type="ECO:0000313" key="2">
    <source>
        <dbReference type="Proteomes" id="UP001433268"/>
    </source>
</evidence>
<proteinExistence type="predicted"/>
<keyword evidence="2" id="KW-1185">Reference proteome</keyword>
<reference evidence="1 2" key="1">
    <citation type="submission" date="2023-01" db="EMBL/GenBank/DDBJ databases">
        <title>Analysis of 21 Apiospora genomes using comparative genomics revels a genus with tremendous synthesis potential of carbohydrate active enzymes and secondary metabolites.</title>
        <authorList>
            <person name="Sorensen T."/>
        </authorList>
    </citation>
    <scope>NUCLEOTIDE SEQUENCE [LARGE SCALE GENOMIC DNA]</scope>
    <source>
        <strain evidence="1 2">CBS 114990</strain>
    </source>
</reference>
<protein>
    <submittedName>
        <fullName evidence="1">Uncharacterized protein</fullName>
    </submittedName>
</protein>
<sequence>MPQRNRARFAGAYDLSMTVKDDDACYPCISTWAYTHKSTAHVKPTFDCSFMGANASACGSDHPDEGCLGKGKICQSAPGLLRGDSLLFTTMFK</sequence>
<name>A0ABR1V1L6_9PEZI</name>
<gene>
    <name evidence="1" type="ORF">PG997_011843</name>
</gene>
<organism evidence="1 2">
    <name type="scientific">Apiospora hydei</name>
    <dbReference type="NCBI Taxonomy" id="1337664"/>
    <lineage>
        <taxon>Eukaryota</taxon>
        <taxon>Fungi</taxon>
        <taxon>Dikarya</taxon>
        <taxon>Ascomycota</taxon>
        <taxon>Pezizomycotina</taxon>
        <taxon>Sordariomycetes</taxon>
        <taxon>Xylariomycetidae</taxon>
        <taxon>Amphisphaeriales</taxon>
        <taxon>Apiosporaceae</taxon>
        <taxon>Apiospora</taxon>
    </lineage>
</organism>
<comment type="caution">
    <text evidence="1">The sequence shown here is derived from an EMBL/GenBank/DDBJ whole genome shotgun (WGS) entry which is preliminary data.</text>
</comment>
<dbReference type="Proteomes" id="UP001433268">
    <property type="component" value="Unassembled WGS sequence"/>
</dbReference>